<dbReference type="SUPFAM" id="SSF48403">
    <property type="entry name" value="Ankyrin repeat"/>
    <property type="match status" value="1"/>
</dbReference>
<accession>A0A8T0DE30</accession>
<sequence>MLNRGKKNVEFKGFFGEMPTDESDFAYEMKTAVRTGNVGLLRNLATENLNAGTETRDFFLDCLYQAIRMADLDCIEALFDQPDTDVNICFRDNLTPLHLAAKYGIPSEERETKEVSRTDHTYTFDFKVGALCKNIIEWFRL</sequence>
<dbReference type="InterPro" id="IPR036770">
    <property type="entry name" value="Ankyrin_rpt-contain_sf"/>
</dbReference>
<comment type="caution">
    <text evidence="1">The sequence shown here is derived from an EMBL/GenBank/DDBJ whole genome shotgun (WGS) entry which is preliminary data.</text>
</comment>
<name>A0A8T0DE30_9TREM</name>
<dbReference type="Gene3D" id="1.25.40.20">
    <property type="entry name" value="Ankyrin repeat-containing domain"/>
    <property type="match status" value="1"/>
</dbReference>
<gene>
    <name evidence="1" type="ORF">P879_08028</name>
</gene>
<evidence type="ECO:0000313" key="1">
    <source>
        <dbReference type="EMBL" id="KAF8565031.1"/>
    </source>
</evidence>
<dbReference type="EMBL" id="JTDF01007427">
    <property type="protein sequence ID" value="KAF8565031.1"/>
    <property type="molecule type" value="Genomic_DNA"/>
</dbReference>
<dbReference type="Proteomes" id="UP000699462">
    <property type="component" value="Unassembled WGS sequence"/>
</dbReference>
<keyword evidence="2" id="KW-1185">Reference proteome</keyword>
<dbReference type="AlphaFoldDB" id="A0A8T0DE30"/>
<reference evidence="1 2" key="1">
    <citation type="submission" date="2019-07" db="EMBL/GenBank/DDBJ databases">
        <title>Annotation for the trematode Paragonimus westermani.</title>
        <authorList>
            <person name="Choi Y.-J."/>
        </authorList>
    </citation>
    <scope>NUCLEOTIDE SEQUENCE [LARGE SCALE GENOMIC DNA]</scope>
    <source>
        <strain evidence="1">180907_Pwestermani</strain>
    </source>
</reference>
<protein>
    <submittedName>
        <fullName evidence="1">Uncharacterized protein</fullName>
    </submittedName>
</protein>
<organism evidence="1 2">
    <name type="scientific">Paragonimus westermani</name>
    <dbReference type="NCBI Taxonomy" id="34504"/>
    <lineage>
        <taxon>Eukaryota</taxon>
        <taxon>Metazoa</taxon>
        <taxon>Spiralia</taxon>
        <taxon>Lophotrochozoa</taxon>
        <taxon>Platyhelminthes</taxon>
        <taxon>Trematoda</taxon>
        <taxon>Digenea</taxon>
        <taxon>Plagiorchiida</taxon>
        <taxon>Troglotremata</taxon>
        <taxon>Troglotrematidae</taxon>
        <taxon>Paragonimus</taxon>
    </lineage>
</organism>
<evidence type="ECO:0000313" key="2">
    <source>
        <dbReference type="Proteomes" id="UP000699462"/>
    </source>
</evidence>
<proteinExistence type="predicted"/>